<keyword evidence="1" id="KW-1133">Transmembrane helix</keyword>
<feature type="transmembrane region" description="Helical" evidence="1">
    <location>
        <begin position="58"/>
        <end position="79"/>
    </location>
</feature>
<dbReference type="EMBL" id="CAICTM010000787">
    <property type="protein sequence ID" value="CAB9516503.1"/>
    <property type="molecule type" value="Genomic_DNA"/>
</dbReference>
<proteinExistence type="predicted"/>
<evidence type="ECO:0000313" key="2">
    <source>
        <dbReference type="EMBL" id="CAB9516503.1"/>
    </source>
</evidence>
<organism evidence="2 3">
    <name type="scientific">Seminavis robusta</name>
    <dbReference type="NCBI Taxonomy" id="568900"/>
    <lineage>
        <taxon>Eukaryota</taxon>
        <taxon>Sar</taxon>
        <taxon>Stramenopiles</taxon>
        <taxon>Ochrophyta</taxon>
        <taxon>Bacillariophyta</taxon>
        <taxon>Bacillariophyceae</taxon>
        <taxon>Bacillariophycidae</taxon>
        <taxon>Naviculales</taxon>
        <taxon>Naviculaceae</taxon>
        <taxon>Seminavis</taxon>
    </lineage>
</organism>
<dbReference type="AlphaFoldDB" id="A0A9N8HII9"/>
<evidence type="ECO:0000256" key="1">
    <source>
        <dbReference type="SAM" id="Phobius"/>
    </source>
</evidence>
<keyword evidence="3" id="KW-1185">Reference proteome</keyword>
<accession>A0A9N8HII9</accession>
<reference evidence="2" key="1">
    <citation type="submission" date="2020-06" db="EMBL/GenBank/DDBJ databases">
        <authorList>
            <consortium name="Plant Systems Biology data submission"/>
        </authorList>
    </citation>
    <scope>NUCLEOTIDE SEQUENCE</scope>
    <source>
        <strain evidence="2">D6</strain>
    </source>
</reference>
<keyword evidence="1" id="KW-0472">Membrane</keyword>
<keyword evidence="1" id="KW-0812">Transmembrane</keyword>
<dbReference type="Proteomes" id="UP001153069">
    <property type="component" value="Unassembled WGS sequence"/>
</dbReference>
<sequence length="80" mass="9065">MASKEDIDISCNSHTEFLEDGTSDPTRMQVRRLDAVDEEGGYKEGEEVKQPCKWHSRYVIGATVVGVTVVFAMFLINWLK</sequence>
<protein>
    <submittedName>
        <fullName evidence="2">Uncharacterized protein</fullName>
    </submittedName>
</protein>
<evidence type="ECO:0000313" key="3">
    <source>
        <dbReference type="Proteomes" id="UP001153069"/>
    </source>
</evidence>
<name>A0A9N8HII9_9STRA</name>
<gene>
    <name evidence="2" type="ORF">SEMRO_788_G202460.1</name>
</gene>
<comment type="caution">
    <text evidence="2">The sequence shown here is derived from an EMBL/GenBank/DDBJ whole genome shotgun (WGS) entry which is preliminary data.</text>
</comment>